<feature type="transmembrane region" description="Helical" evidence="1">
    <location>
        <begin position="109"/>
        <end position="127"/>
    </location>
</feature>
<organism evidence="2 3">
    <name type="scientific">Proteiniclasticum aestuarii</name>
    <dbReference type="NCBI Taxonomy" id="2817862"/>
    <lineage>
        <taxon>Bacteria</taxon>
        <taxon>Bacillati</taxon>
        <taxon>Bacillota</taxon>
        <taxon>Clostridia</taxon>
        <taxon>Eubacteriales</taxon>
        <taxon>Clostridiaceae</taxon>
        <taxon>Proteiniclasticum</taxon>
    </lineage>
</organism>
<dbReference type="RefSeq" id="WP_207599561.1">
    <property type="nucleotide sequence ID" value="NZ_JAFNJU010000005.1"/>
</dbReference>
<name>A0A939HD09_9CLOT</name>
<comment type="caution">
    <text evidence="2">The sequence shown here is derived from an EMBL/GenBank/DDBJ whole genome shotgun (WGS) entry which is preliminary data.</text>
</comment>
<keyword evidence="1" id="KW-0472">Membrane</keyword>
<feature type="transmembrane region" description="Helical" evidence="1">
    <location>
        <begin position="70"/>
        <end position="89"/>
    </location>
</feature>
<keyword evidence="3" id="KW-1185">Reference proteome</keyword>
<dbReference type="InterPro" id="IPR018687">
    <property type="entry name" value="DUF2177_membr"/>
</dbReference>
<keyword evidence="1" id="KW-0812">Transmembrane</keyword>
<evidence type="ECO:0000313" key="2">
    <source>
        <dbReference type="EMBL" id="MBO1265043.1"/>
    </source>
</evidence>
<gene>
    <name evidence="2" type="ORF">J3A84_08395</name>
</gene>
<dbReference type="Proteomes" id="UP000664218">
    <property type="component" value="Unassembled WGS sequence"/>
</dbReference>
<dbReference type="AlphaFoldDB" id="A0A939HD09"/>
<evidence type="ECO:0000256" key="1">
    <source>
        <dbReference type="SAM" id="Phobius"/>
    </source>
</evidence>
<sequence>MQFLKLYLMTLVIFFLVDIVWLGVISKKLYKEYLGHLMGPVNWPAALIFYAMFIAGLVFFVISPAIEKQSLFYAVSVGAFFGLITYGTYDLTNLATLKDWPVTITIIDLMWGTFLNAATAGITYYVATNLFNIR</sequence>
<evidence type="ECO:0000313" key="3">
    <source>
        <dbReference type="Proteomes" id="UP000664218"/>
    </source>
</evidence>
<dbReference type="EMBL" id="JAFNJU010000005">
    <property type="protein sequence ID" value="MBO1265043.1"/>
    <property type="molecule type" value="Genomic_DNA"/>
</dbReference>
<dbReference type="Pfam" id="PF09945">
    <property type="entry name" value="DUF2177"/>
    <property type="match status" value="1"/>
</dbReference>
<feature type="transmembrane region" description="Helical" evidence="1">
    <location>
        <begin position="7"/>
        <end position="25"/>
    </location>
</feature>
<feature type="transmembrane region" description="Helical" evidence="1">
    <location>
        <begin position="45"/>
        <end position="63"/>
    </location>
</feature>
<keyword evidence="1" id="KW-1133">Transmembrane helix</keyword>
<proteinExistence type="predicted"/>
<reference evidence="2" key="1">
    <citation type="submission" date="2021-03" db="EMBL/GenBank/DDBJ databases">
        <title>Proteiniclasticum marinus sp. nov., isolated from tidal flat sediment.</title>
        <authorList>
            <person name="Namirimu T."/>
            <person name="Yang J.-A."/>
            <person name="Yang S.-H."/>
            <person name="Kim Y.-J."/>
            <person name="Kwon K.K."/>
        </authorList>
    </citation>
    <scope>NUCLEOTIDE SEQUENCE</scope>
    <source>
        <strain evidence="2">SCR006</strain>
    </source>
</reference>
<accession>A0A939HD09</accession>
<protein>
    <submittedName>
        <fullName evidence="2">DUF2177 family protein</fullName>
    </submittedName>
</protein>